<dbReference type="PANTHER" id="PTHR43649">
    <property type="entry name" value="ARABINOSE-BINDING PROTEIN-RELATED"/>
    <property type="match status" value="1"/>
</dbReference>
<protein>
    <submittedName>
        <fullName evidence="3">Trehalose-binding lipoprotein LpqY</fullName>
    </submittedName>
</protein>
<dbReference type="PANTHER" id="PTHR43649:SF12">
    <property type="entry name" value="DIACETYLCHITOBIOSE BINDING PROTEIN DASA"/>
    <property type="match status" value="1"/>
</dbReference>
<sequence>MTKKWVFFGLLIIMLVTLLTGSAFAQKITLNVWLMVQADVNLLKAQEDALAKFKELYPDIDVKFTVFPYSEYRDKLLIAAAAGNPPDISVVDQIWNPEFSAADFVIPLDDYVANSESVKRENYFAGAWDSALFKGKLYGIPFDVGVWALNYYNKTFFKDAGLDPEKPPITWDEFYEAGQKMTSTDKWGTALWVGQGDAVQCITDALTFSNGGSVLNADFTECVLDQQAAIEAMKYFKKLQEINPPGEVSRTEEDSFQLFTAGKVGMFWYGEWGQDSVNARAPEMDWAITNFPKPADGQSIGTFGGWNMVIYKNAPNKDAAWKFIEYWTSKEVNEKVSSLTPANIEAAKSFLTNKRKFSDVIFQQLTQALYRPIFPKYPDLAEIQRNATTAILTGTSDVDSALKIATEEINALLADYYGTN</sequence>
<accession>A0A1V5T2P0</accession>
<dbReference type="EMBL" id="MWBQ01000025">
    <property type="protein sequence ID" value="OQA61030.1"/>
    <property type="molecule type" value="Genomic_DNA"/>
</dbReference>
<evidence type="ECO:0000256" key="1">
    <source>
        <dbReference type="ARBA" id="ARBA00004418"/>
    </source>
</evidence>
<keyword evidence="3" id="KW-0449">Lipoprotein</keyword>
<dbReference type="Gene3D" id="3.40.190.10">
    <property type="entry name" value="Periplasmic binding protein-like II"/>
    <property type="match status" value="2"/>
</dbReference>
<dbReference type="InterPro" id="IPR006059">
    <property type="entry name" value="SBP"/>
</dbReference>
<comment type="similarity">
    <text evidence="2">Belongs to the bacterial solute-binding protein 1 family.</text>
</comment>
<dbReference type="Pfam" id="PF01547">
    <property type="entry name" value="SBP_bac_1"/>
    <property type="match status" value="1"/>
</dbReference>
<reference evidence="3" key="1">
    <citation type="submission" date="2017-02" db="EMBL/GenBank/DDBJ databases">
        <title>Delving into the versatile metabolic prowess of the omnipresent phylum Bacteroidetes.</title>
        <authorList>
            <person name="Nobu M.K."/>
            <person name="Mei R."/>
            <person name="Narihiro T."/>
            <person name="Kuroda K."/>
            <person name="Liu W.-T."/>
        </authorList>
    </citation>
    <scope>NUCLEOTIDE SEQUENCE</scope>
    <source>
        <strain evidence="3">ADurb.Bin276</strain>
    </source>
</reference>
<evidence type="ECO:0000256" key="2">
    <source>
        <dbReference type="ARBA" id="ARBA00008520"/>
    </source>
</evidence>
<evidence type="ECO:0000313" key="3">
    <source>
        <dbReference type="EMBL" id="OQA61030.1"/>
    </source>
</evidence>
<comment type="caution">
    <text evidence="3">The sequence shown here is derived from an EMBL/GenBank/DDBJ whole genome shotgun (WGS) entry which is preliminary data.</text>
</comment>
<comment type="subcellular location">
    <subcellularLocation>
        <location evidence="1">Periplasm</location>
    </subcellularLocation>
</comment>
<name>A0A1V5T2P0_9BACT</name>
<dbReference type="AlphaFoldDB" id="A0A1V5T2P0"/>
<gene>
    <name evidence="3" type="primary">lpqY</name>
    <name evidence="3" type="ORF">BWY41_00424</name>
</gene>
<dbReference type="GO" id="GO:0042597">
    <property type="term" value="C:periplasmic space"/>
    <property type="evidence" value="ECO:0007669"/>
    <property type="project" value="UniProtKB-SubCell"/>
</dbReference>
<dbReference type="InterPro" id="IPR050490">
    <property type="entry name" value="Bact_solute-bd_prot1"/>
</dbReference>
<proteinExistence type="inferred from homology"/>
<dbReference type="Proteomes" id="UP000485569">
    <property type="component" value="Unassembled WGS sequence"/>
</dbReference>
<dbReference type="SUPFAM" id="SSF53850">
    <property type="entry name" value="Periplasmic binding protein-like II"/>
    <property type="match status" value="1"/>
</dbReference>
<dbReference type="CDD" id="cd13585">
    <property type="entry name" value="PBP2_TMBP_like"/>
    <property type="match status" value="1"/>
</dbReference>
<organism evidence="3">
    <name type="scientific">Candidatus Atribacter allofermentans</name>
    <dbReference type="NCBI Taxonomy" id="1852833"/>
    <lineage>
        <taxon>Bacteria</taxon>
        <taxon>Pseudomonadati</taxon>
        <taxon>Atribacterota</taxon>
        <taxon>Atribacteria</taxon>
        <taxon>Atribacterales</taxon>
        <taxon>Atribacteraceae</taxon>
        <taxon>Atribacter</taxon>
    </lineage>
</organism>